<protein>
    <submittedName>
        <fullName evidence="1">Uncharacterized protein</fullName>
    </submittedName>
</protein>
<dbReference type="RefSeq" id="WP_161819685.1">
    <property type="nucleotide sequence ID" value="NZ_JAACJS010000015.1"/>
</dbReference>
<name>A0ABW9ZW84_9BACT</name>
<evidence type="ECO:0000313" key="2">
    <source>
        <dbReference type="Proteomes" id="UP000753802"/>
    </source>
</evidence>
<sequence>MMADLHIKAVQEKYYNSIKYFYHTLPPDKRPEFIKTIAEENIFLASQCVLTGQEDVGLEIQLKKIALDKAQHFSNASQSAHGFLALAEFDCFEDILTLLSQVTTAKRIYSQVFHRILANADQSVFFKFLEICDKLKLPHLVQYAISSYNGAVRVDSVNRQVLKNMFTDFLANTHYGTLRVMLEKFSIADDYLYIMQSDIQTEVNKILNVKKYTAINLAYSIVAAYNAYDVFSKSFFIRKFTGTIGIKGILTAIRMVDEKNVADIQRINKKLADLLSSVDGINNGKENKKSIKLIKIFFKKGGSEYLENNDYQLFLKYQDVIRLNQPNIKEMLGKRERFTFLGTEVAESDNEEFQKIVSDCDINILNSELSQPHEILSAIFLQYFKSKSSLSIELLIGLLFSSFNISFQDISKAMRRYAFTGGVLEIRKYGVYIHCDTFQTTQPLFIPKKSFTVKDAPNLGELRFAHDLKFRIVSIDIRKFTIQIAPISKLSSNMIMV</sequence>
<dbReference type="Proteomes" id="UP000753802">
    <property type="component" value="Unassembled WGS sequence"/>
</dbReference>
<proteinExistence type="predicted"/>
<dbReference type="EMBL" id="JAACJS010000015">
    <property type="protein sequence ID" value="NCI51401.1"/>
    <property type="molecule type" value="Genomic_DNA"/>
</dbReference>
<gene>
    <name evidence="1" type="ORF">GWC95_15840</name>
</gene>
<evidence type="ECO:0000313" key="1">
    <source>
        <dbReference type="EMBL" id="NCI51401.1"/>
    </source>
</evidence>
<keyword evidence="2" id="KW-1185">Reference proteome</keyword>
<reference evidence="1 2" key="1">
    <citation type="submission" date="2020-01" db="EMBL/GenBank/DDBJ databases">
        <title>Genome analysis.</title>
        <authorList>
            <person name="Wu S."/>
            <person name="Wang G."/>
        </authorList>
    </citation>
    <scope>NUCLEOTIDE SEQUENCE [LARGE SCALE GENOMIC DNA]</scope>
    <source>
        <strain evidence="1 2">SYL130</strain>
    </source>
</reference>
<comment type="caution">
    <text evidence="1">The sequence shown here is derived from an EMBL/GenBank/DDBJ whole genome shotgun (WGS) entry which is preliminary data.</text>
</comment>
<accession>A0ABW9ZW84</accession>
<organism evidence="1 2">
    <name type="scientific">Sediminibacterium roseum</name>
    <dbReference type="NCBI Taxonomy" id="1978412"/>
    <lineage>
        <taxon>Bacteria</taxon>
        <taxon>Pseudomonadati</taxon>
        <taxon>Bacteroidota</taxon>
        <taxon>Chitinophagia</taxon>
        <taxon>Chitinophagales</taxon>
        <taxon>Chitinophagaceae</taxon>
        <taxon>Sediminibacterium</taxon>
    </lineage>
</organism>